<evidence type="ECO:0000256" key="2">
    <source>
        <dbReference type="SAM" id="Phobius"/>
    </source>
</evidence>
<dbReference type="Pfam" id="PF03780">
    <property type="entry name" value="Asp23"/>
    <property type="match status" value="1"/>
</dbReference>
<dbReference type="AlphaFoldDB" id="D9QRV5"/>
<dbReference type="RefSeq" id="WP_013278691.1">
    <property type="nucleotide sequence ID" value="NC_014378.1"/>
</dbReference>
<keyword evidence="2" id="KW-0472">Membrane</keyword>
<evidence type="ECO:0000256" key="1">
    <source>
        <dbReference type="ARBA" id="ARBA00005721"/>
    </source>
</evidence>
<evidence type="ECO:0000313" key="4">
    <source>
        <dbReference type="Proteomes" id="UP000001661"/>
    </source>
</evidence>
<sequence>MQLLDRIIIFVFTILLIFISLIMIGSAVELIPLTYISAFINQYYGQAVIGVIGAVLLVVAVRILYPLFRRKDKSRNTIVRENSLGEIRLSLSAIDALVNEAVNQTRGIKEVESKLKVGEEGLNIFLEVVVTPDINIPEISEELQESIKEYLKRTTGVVVGQIEVLVDKVAQDSNLRVE</sequence>
<dbReference type="InterPro" id="IPR005531">
    <property type="entry name" value="Asp23"/>
</dbReference>
<evidence type="ECO:0000313" key="3">
    <source>
        <dbReference type="EMBL" id="ADL13246.1"/>
    </source>
</evidence>
<gene>
    <name evidence="3" type="ordered locus">Acear_1741</name>
</gene>
<keyword evidence="2" id="KW-1133">Transmembrane helix</keyword>
<dbReference type="NCBIfam" id="NF033218">
    <property type="entry name" value="anchor_AmaP"/>
    <property type="match status" value="1"/>
</dbReference>
<dbReference type="EMBL" id="CP002105">
    <property type="protein sequence ID" value="ADL13246.1"/>
    <property type="molecule type" value="Genomic_DNA"/>
</dbReference>
<keyword evidence="4" id="KW-1185">Reference proteome</keyword>
<dbReference type="eggNOG" id="COG1302">
    <property type="taxonomic scope" value="Bacteria"/>
</dbReference>
<dbReference type="HOGENOM" id="CLU_120389_2_0_9"/>
<dbReference type="Proteomes" id="UP000001661">
    <property type="component" value="Chromosome"/>
</dbReference>
<protein>
    <recommendedName>
        <fullName evidence="5">Alkaline shock response membrane anchor protein AmaP</fullName>
    </recommendedName>
</protein>
<proteinExistence type="inferred from homology"/>
<name>D9QRV5_ACEAZ</name>
<dbReference type="OrthoDB" id="1679795at2"/>
<reference evidence="3 4" key="1">
    <citation type="journal article" date="2010" name="Stand. Genomic Sci.">
        <title>Complete genome sequence of Acetohalobium arabaticum type strain (Z-7288).</title>
        <authorList>
            <person name="Sikorski J."/>
            <person name="Lapidus A."/>
            <person name="Chertkov O."/>
            <person name="Lucas S."/>
            <person name="Copeland A."/>
            <person name="Glavina Del Rio T."/>
            <person name="Nolan M."/>
            <person name="Tice H."/>
            <person name="Cheng J.F."/>
            <person name="Han C."/>
            <person name="Brambilla E."/>
            <person name="Pitluck S."/>
            <person name="Liolios K."/>
            <person name="Ivanova N."/>
            <person name="Mavromatis K."/>
            <person name="Mikhailova N."/>
            <person name="Pati A."/>
            <person name="Bruce D."/>
            <person name="Detter C."/>
            <person name="Tapia R."/>
            <person name="Goodwin L."/>
            <person name="Chen A."/>
            <person name="Palaniappan K."/>
            <person name="Land M."/>
            <person name="Hauser L."/>
            <person name="Chang Y.J."/>
            <person name="Jeffries C.D."/>
            <person name="Rohde M."/>
            <person name="Goker M."/>
            <person name="Spring S."/>
            <person name="Woyke T."/>
            <person name="Bristow J."/>
            <person name="Eisen J.A."/>
            <person name="Markowitz V."/>
            <person name="Hugenholtz P."/>
            <person name="Kyrpides N.C."/>
            <person name="Klenk H.P."/>
        </authorList>
    </citation>
    <scope>NUCLEOTIDE SEQUENCE [LARGE SCALE GENOMIC DNA]</scope>
    <source>
        <strain evidence="4">ATCC 49924 / DSM 5501 / Z-7288</strain>
    </source>
</reference>
<keyword evidence="2" id="KW-0812">Transmembrane</keyword>
<accession>D9QRV5</accession>
<evidence type="ECO:0008006" key="5">
    <source>
        <dbReference type="Google" id="ProtNLM"/>
    </source>
</evidence>
<dbReference type="KEGG" id="aar:Acear_1741"/>
<comment type="similarity">
    <text evidence="1">Belongs to the asp23 family.</text>
</comment>
<dbReference type="STRING" id="574087.Acear_1741"/>
<feature type="transmembrane region" description="Helical" evidence="2">
    <location>
        <begin position="43"/>
        <end position="65"/>
    </location>
</feature>
<organism evidence="3 4">
    <name type="scientific">Acetohalobium arabaticum (strain ATCC 49924 / DSM 5501 / Z-7288)</name>
    <dbReference type="NCBI Taxonomy" id="574087"/>
    <lineage>
        <taxon>Bacteria</taxon>
        <taxon>Bacillati</taxon>
        <taxon>Bacillota</taxon>
        <taxon>Clostridia</taxon>
        <taxon>Halanaerobiales</taxon>
        <taxon>Halobacteroidaceae</taxon>
        <taxon>Acetohalobium</taxon>
    </lineage>
</organism>
<feature type="transmembrane region" description="Helical" evidence="2">
    <location>
        <begin position="7"/>
        <end position="31"/>
    </location>
</feature>